<reference evidence="1" key="2">
    <citation type="journal article" date="2018" name="Nat. Commun.">
        <title>Tailed giant Tupanvirus possesses the most complete translational apparatus of the known virosphere.</title>
        <authorList>
            <person name="Abrahao J."/>
            <person name="Silva L."/>
            <person name="Silva L.S."/>
            <person name="Khalil J.Y.B."/>
            <person name="Rodrigues R."/>
            <person name="Arantes T."/>
            <person name="Assis F."/>
            <person name="Boratto P."/>
            <person name="Andrade M."/>
            <person name="Kroon E.G."/>
            <person name="Ribeiro B."/>
            <person name="Bergier I."/>
            <person name="Seligmann H."/>
            <person name="Ghigo E."/>
            <person name="Colson P."/>
            <person name="Levasseur A."/>
            <person name="Kroemer G."/>
            <person name="Raoult D."/>
            <person name="La Scola B."/>
        </authorList>
    </citation>
    <scope>NUCLEOTIDE SEQUENCE [LARGE SCALE GENOMIC DNA]</scope>
    <source>
        <strain evidence="1">Soda lake</strain>
    </source>
</reference>
<reference evidence="1" key="1">
    <citation type="submission" date="2017-01" db="EMBL/GenBank/DDBJ databases">
        <authorList>
            <person name="Assis F.L."/>
            <person name="Abrahao J.S."/>
            <person name="Silva L."/>
            <person name="Khalil J.B."/>
            <person name="Rodrigues R."/>
            <person name="Silva L.S."/>
            <person name="Arantes T."/>
            <person name="Boratto P."/>
            <person name="Andrade M."/>
            <person name="Kroon E.G."/>
            <person name="Ribeiro B."/>
            <person name="Bergier I."/>
            <person name="Seligmann H."/>
            <person name="Ghigo E."/>
            <person name="Colson P."/>
            <person name="Levasseur A."/>
            <person name="Raoult D."/>
            <person name="Scola B.L."/>
        </authorList>
    </citation>
    <scope>NUCLEOTIDE SEQUENCE</scope>
    <source>
        <strain evidence="1">Soda lake</strain>
    </source>
</reference>
<protein>
    <submittedName>
        <fullName evidence="1">Uncharacterized protein</fullName>
    </submittedName>
</protein>
<name>A0A6N1NUK5_9VIRU</name>
<proteinExistence type="predicted"/>
<organism evidence="1">
    <name type="scientific">Tupanvirus soda lake</name>
    <dbReference type="NCBI Taxonomy" id="2126985"/>
    <lineage>
        <taxon>Viruses</taxon>
        <taxon>Varidnaviria</taxon>
        <taxon>Bamfordvirae</taxon>
        <taxon>Nucleocytoviricota</taxon>
        <taxon>Megaviricetes</taxon>
        <taxon>Imitervirales</taxon>
        <taxon>Mimiviridae</taxon>
        <taxon>Megamimivirinae</taxon>
        <taxon>Tupanvirus</taxon>
        <taxon>Tupanvirus salinum</taxon>
    </lineage>
</organism>
<dbReference type="RefSeq" id="YP_010781756.1">
    <property type="nucleotide sequence ID" value="NC_075039.1"/>
</dbReference>
<sequence>MKFNFISKRTQRVNKTKFKEDVDGMKKEFTANTMADIAINIPFGSTVKFIFYYNKIWANRRPNDGDTMINYGIGFKIVAMVVKKFERIPNDVFLTNNFGYLCDKQSLKNKYKKYIDEKRKHINKNISITI</sequence>
<dbReference type="KEGG" id="vg:80518520"/>
<dbReference type="GeneID" id="80518520"/>
<evidence type="ECO:0000313" key="1">
    <source>
        <dbReference type="EMBL" id="QKU35103.1"/>
    </source>
</evidence>
<dbReference type="EMBL" id="KY523104">
    <property type="protein sequence ID" value="QKU35103.1"/>
    <property type="molecule type" value="Genomic_DNA"/>
</dbReference>
<accession>A0A6N1NUK5</accession>